<protein>
    <recommendedName>
        <fullName evidence="3">DUF2236 domain-containing protein</fullName>
    </recommendedName>
</protein>
<organism evidence="1 2">
    <name type="scientific">Hymenobacter glaciei</name>
    <dbReference type="NCBI Taxonomy" id="877209"/>
    <lineage>
        <taxon>Bacteria</taxon>
        <taxon>Pseudomonadati</taxon>
        <taxon>Bacteroidota</taxon>
        <taxon>Cytophagia</taxon>
        <taxon>Cytophagales</taxon>
        <taxon>Hymenobacteraceae</taxon>
        <taxon>Hymenobacter</taxon>
    </lineage>
</organism>
<dbReference type="EMBL" id="BAABDK010000003">
    <property type="protein sequence ID" value="GAA4024913.1"/>
    <property type="molecule type" value="Genomic_DNA"/>
</dbReference>
<dbReference type="RefSeq" id="WP_345050145.1">
    <property type="nucleotide sequence ID" value="NZ_BAABDK010000003.1"/>
</dbReference>
<evidence type="ECO:0008006" key="3">
    <source>
        <dbReference type="Google" id="ProtNLM"/>
    </source>
</evidence>
<dbReference type="Proteomes" id="UP001501469">
    <property type="component" value="Unassembled WGS sequence"/>
</dbReference>
<name>A0ABP7TEJ8_9BACT</name>
<accession>A0ABP7TEJ8</accession>
<evidence type="ECO:0000313" key="1">
    <source>
        <dbReference type="EMBL" id="GAA4024913.1"/>
    </source>
</evidence>
<keyword evidence="2" id="KW-1185">Reference proteome</keyword>
<sequence>MRQYSLPSDALPAEVGDAYESLLHALSDWLGAPGPFASTNLADYFEDHLASFDAPEGRIRYLCRLTLQGGINGEAYPEAAMELVQLQAEFRAFPGYTDTDLDLYFDEYYYSWLAVRLTEALCEYTGRARLRGARASLRAEWESLPLTRLQYRPTDANTIQLLRFLFVVLVPFAQNNRIRSVRSVTEEVVQEARAAVTKPQRPAPLPLSSNVATLCSGSFKPADLRALLTALGVLDVNTGHWQLGELKGKAAAPLSAFPAAYRALFEAKLMLFADAPVYRKAFEEEFHVKFSDRLATFKDGSGSARFQDYLVEARRWITIWKASDSKL</sequence>
<comment type="caution">
    <text evidence="1">The sequence shown here is derived from an EMBL/GenBank/DDBJ whole genome shotgun (WGS) entry which is preliminary data.</text>
</comment>
<proteinExistence type="predicted"/>
<evidence type="ECO:0000313" key="2">
    <source>
        <dbReference type="Proteomes" id="UP001501469"/>
    </source>
</evidence>
<reference evidence="2" key="1">
    <citation type="journal article" date="2019" name="Int. J. Syst. Evol. Microbiol.">
        <title>The Global Catalogue of Microorganisms (GCM) 10K type strain sequencing project: providing services to taxonomists for standard genome sequencing and annotation.</title>
        <authorList>
            <consortium name="The Broad Institute Genomics Platform"/>
            <consortium name="The Broad Institute Genome Sequencing Center for Infectious Disease"/>
            <person name="Wu L."/>
            <person name="Ma J."/>
        </authorList>
    </citation>
    <scope>NUCLEOTIDE SEQUENCE [LARGE SCALE GENOMIC DNA]</scope>
    <source>
        <strain evidence="2">JCM 17225</strain>
    </source>
</reference>
<gene>
    <name evidence="1" type="ORF">GCM10022409_06120</name>
</gene>